<dbReference type="RefSeq" id="WP_081151321.1">
    <property type="nucleotide sequence ID" value="NZ_CP020465.1"/>
</dbReference>
<dbReference type="InterPro" id="IPR010376">
    <property type="entry name" value="GBBH-like_N"/>
</dbReference>
<dbReference type="PANTHER" id="PTHR35303">
    <property type="entry name" value="OS02G0197800 PROTEIN"/>
    <property type="match status" value="1"/>
</dbReference>
<dbReference type="OrthoDB" id="9794178at2"/>
<evidence type="ECO:0000313" key="5">
    <source>
        <dbReference type="Proteomes" id="UP000202259"/>
    </source>
</evidence>
<dbReference type="InterPro" id="IPR038492">
    <property type="entry name" value="GBBH-like_N_sf"/>
</dbReference>
<keyword evidence="1" id="KW-0479">Metal-binding</keyword>
<dbReference type="EMBL" id="CP020465">
    <property type="protein sequence ID" value="ASP48116.1"/>
    <property type="molecule type" value="Genomic_DNA"/>
</dbReference>
<organism evidence="4 5">
    <name type="scientific">Cognaticolwellia beringensis</name>
    <dbReference type="NCBI Taxonomy" id="1967665"/>
    <lineage>
        <taxon>Bacteria</taxon>
        <taxon>Pseudomonadati</taxon>
        <taxon>Pseudomonadota</taxon>
        <taxon>Gammaproteobacteria</taxon>
        <taxon>Alteromonadales</taxon>
        <taxon>Colwelliaceae</taxon>
        <taxon>Cognaticolwellia</taxon>
    </lineage>
</organism>
<protein>
    <submittedName>
        <fullName evidence="4">DUF971 domain-containing protein</fullName>
    </submittedName>
</protein>
<dbReference type="GO" id="GO:0046872">
    <property type="term" value="F:metal ion binding"/>
    <property type="evidence" value="ECO:0007669"/>
    <property type="project" value="UniProtKB-KW"/>
</dbReference>
<dbReference type="Proteomes" id="UP000202259">
    <property type="component" value="Chromosome"/>
</dbReference>
<evidence type="ECO:0000259" key="3">
    <source>
        <dbReference type="Pfam" id="PF06155"/>
    </source>
</evidence>
<proteinExistence type="predicted"/>
<name>A0A222G8A0_9GAMM</name>
<evidence type="ECO:0000256" key="1">
    <source>
        <dbReference type="ARBA" id="ARBA00022723"/>
    </source>
</evidence>
<evidence type="ECO:0000313" key="4">
    <source>
        <dbReference type="EMBL" id="ASP48116.1"/>
    </source>
</evidence>
<feature type="domain" description="Gamma-butyrobetaine hydroxylase-like N-terminal" evidence="3">
    <location>
        <begin position="33"/>
        <end position="98"/>
    </location>
</feature>
<dbReference type="Pfam" id="PF06155">
    <property type="entry name" value="GBBH-like_N"/>
    <property type="match status" value="1"/>
</dbReference>
<gene>
    <name evidence="4" type="ORF">B5D82_10295</name>
</gene>
<dbReference type="KEGG" id="cber:B5D82_10295"/>
<dbReference type="PANTHER" id="PTHR35303:SF5">
    <property type="entry name" value="OS02G0197800 PROTEIN"/>
    <property type="match status" value="1"/>
</dbReference>
<keyword evidence="5" id="KW-1185">Reference proteome</keyword>
<sequence>MSKVNRFVINNTTASLSVLFTNNEFESTEQNSNKAIDLSFEYLRVFAPTDDKGQATGLTPKVYHKKQVKLLKIESVGKHGYRFIFDDSHNNIYSGDYLQLLSVEYQQRWQGYIQSVTTAANSREATIEIKEVK</sequence>
<accession>A0A222G8A0</accession>
<reference evidence="4 5" key="1">
    <citation type="submission" date="2017-08" db="EMBL/GenBank/DDBJ databases">
        <title>Complete genome of Colwellia sp. NB097-1, a psychrophile bacterium ioslated from Bering Sea.</title>
        <authorList>
            <person name="Chen X."/>
        </authorList>
    </citation>
    <scope>NUCLEOTIDE SEQUENCE [LARGE SCALE GENOMIC DNA]</scope>
    <source>
        <strain evidence="4 5">NB097-1</strain>
    </source>
</reference>
<dbReference type="AlphaFoldDB" id="A0A222G8A0"/>
<evidence type="ECO:0000256" key="2">
    <source>
        <dbReference type="ARBA" id="ARBA00023004"/>
    </source>
</evidence>
<keyword evidence="2" id="KW-0408">Iron</keyword>
<dbReference type="Gene3D" id="3.30.2020.30">
    <property type="match status" value="1"/>
</dbReference>